<reference evidence="1" key="1">
    <citation type="submission" date="2023-04" db="EMBL/GenBank/DDBJ databases">
        <title>Draft Genome sequencing of Naganishia species isolated from polar environments using Oxford Nanopore Technology.</title>
        <authorList>
            <person name="Leo P."/>
            <person name="Venkateswaran K."/>
        </authorList>
    </citation>
    <scope>NUCLEOTIDE SEQUENCE</scope>
    <source>
        <strain evidence="1">MNA-CCFEE 5423</strain>
    </source>
</reference>
<sequence>MPSPTRLDQLSNLLAPATYSRQQYLIALQKNGQDVQRAAEWLLLADVDVDDLEKRREGKVAGGGLKAWLKPTVGCVGPEQRFTTKSNTEYIALDTSDDSDDERGLEILDASPHLLAKGQQKASPPPASKKRKTTMSGASFMAHLSTNHSTSSLPARRPAERAIQLRSNLLPNEASITYTLLPTLTLHRSPLPAALASALFLQLMKETSSFERHEWFLAGRYVKSPHTSRYYHSEGLERDDTATATAADGNVEAGNQYWYAGKQVQPAPVFPSFLQKAADLLAPFVNEILATRSRYPGEYAGEWKPSYAGVNHYQGAGSAVGWHADQLTYLGPYATIVSLSLGTPREFRLRPSTNAIQPSLDVLGHPLRTYAITLPHNSVAIMHAGTQELYKHTVVPHTSGSLDLFKPPYDVEQRWIEPQEREGYNSRINITFRFYREDFRPYPSPALPGGLRREGTPICRCGIPTILRADQKGKVRAARASENASSRPPAPAHTVSSAATAITTSNNKIDEQDKSALDAFLRGMVYFWQCQSSSITGTEKGCGFFRVLDMKAEGRGPCFGNGEKAGLGSGL</sequence>
<evidence type="ECO:0000313" key="1">
    <source>
        <dbReference type="EMBL" id="KAJ9097679.1"/>
    </source>
</evidence>
<dbReference type="Proteomes" id="UP001227268">
    <property type="component" value="Unassembled WGS sequence"/>
</dbReference>
<protein>
    <submittedName>
        <fullName evidence="1">Uncharacterized protein</fullName>
    </submittedName>
</protein>
<name>A0ACC2VFB9_9TREE</name>
<dbReference type="EMBL" id="JASBWT010000016">
    <property type="protein sequence ID" value="KAJ9097679.1"/>
    <property type="molecule type" value="Genomic_DNA"/>
</dbReference>
<evidence type="ECO:0000313" key="2">
    <source>
        <dbReference type="Proteomes" id="UP001227268"/>
    </source>
</evidence>
<proteinExistence type="predicted"/>
<accession>A0ACC2VFB9</accession>
<organism evidence="1 2">
    <name type="scientific">Naganishia friedmannii</name>
    <dbReference type="NCBI Taxonomy" id="89922"/>
    <lineage>
        <taxon>Eukaryota</taxon>
        <taxon>Fungi</taxon>
        <taxon>Dikarya</taxon>
        <taxon>Basidiomycota</taxon>
        <taxon>Agaricomycotina</taxon>
        <taxon>Tremellomycetes</taxon>
        <taxon>Filobasidiales</taxon>
        <taxon>Filobasidiaceae</taxon>
        <taxon>Naganishia</taxon>
    </lineage>
</organism>
<comment type="caution">
    <text evidence="1">The sequence shown here is derived from an EMBL/GenBank/DDBJ whole genome shotgun (WGS) entry which is preliminary data.</text>
</comment>
<gene>
    <name evidence="1" type="ORF">QFC21_004716</name>
</gene>
<keyword evidence="2" id="KW-1185">Reference proteome</keyword>